<dbReference type="EMBL" id="JAJPWV010000001">
    <property type="protein sequence ID" value="MCD8739875.1"/>
    <property type="molecule type" value="Genomic_DNA"/>
</dbReference>
<dbReference type="RefSeq" id="WP_232175951.1">
    <property type="nucleotide sequence ID" value="NZ_JAJPWV010000001.1"/>
</dbReference>
<dbReference type="InterPro" id="IPR044148">
    <property type="entry name" value="ALDH_GabD1-like"/>
</dbReference>
<name>A0ABS8U1C0_9SPHI</name>
<dbReference type="Gene3D" id="3.40.605.10">
    <property type="entry name" value="Aldehyde Dehydrogenase, Chain A, domain 1"/>
    <property type="match status" value="1"/>
</dbReference>
<evidence type="ECO:0000313" key="5">
    <source>
        <dbReference type="EMBL" id="MCD8739875.1"/>
    </source>
</evidence>
<evidence type="ECO:0000256" key="3">
    <source>
        <dbReference type="ARBA" id="ARBA00023002"/>
    </source>
</evidence>
<accession>A0ABS8U1C0</accession>
<dbReference type="CDD" id="cd07100">
    <property type="entry name" value="ALDH_SSADH1_GabD1"/>
    <property type="match status" value="1"/>
</dbReference>
<dbReference type="PROSITE" id="PS00070">
    <property type="entry name" value="ALDEHYDE_DEHYDR_CYS"/>
    <property type="match status" value="1"/>
</dbReference>
<comment type="caution">
    <text evidence="5">The sequence shown here is derived from an EMBL/GenBank/DDBJ whole genome shotgun (WGS) entry which is preliminary data.</text>
</comment>
<proteinExistence type="inferred from homology"/>
<organism evidence="5 6">
    <name type="scientific">Mucilaginibacter roseus</name>
    <dbReference type="NCBI Taxonomy" id="1528868"/>
    <lineage>
        <taxon>Bacteria</taxon>
        <taxon>Pseudomonadati</taxon>
        <taxon>Bacteroidota</taxon>
        <taxon>Sphingobacteriia</taxon>
        <taxon>Sphingobacteriales</taxon>
        <taxon>Sphingobacteriaceae</taxon>
        <taxon>Mucilaginibacter</taxon>
    </lineage>
</organism>
<dbReference type="PANTHER" id="PTHR43217">
    <property type="entry name" value="SUCCINATE SEMIALDEHYDE DEHYDROGENASE [NAD(P)+] SAD"/>
    <property type="match status" value="1"/>
</dbReference>
<dbReference type="InterPro" id="IPR016163">
    <property type="entry name" value="Ald_DH_C"/>
</dbReference>
<dbReference type="InterPro" id="IPR047110">
    <property type="entry name" value="GABD/Sad-like"/>
</dbReference>
<keyword evidence="2" id="KW-0521">NADP</keyword>
<dbReference type="SUPFAM" id="SSF53720">
    <property type="entry name" value="ALDH-like"/>
    <property type="match status" value="1"/>
</dbReference>
<evidence type="ECO:0000259" key="4">
    <source>
        <dbReference type="Pfam" id="PF00171"/>
    </source>
</evidence>
<evidence type="ECO:0000256" key="2">
    <source>
        <dbReference type="ARBA" id="ARBA00022857"/>
    </source>
</evidence>
<sequence length="455" mass="49532">MTIQSINPYNLQSIEEYALHTDQQINDKIEQTQGAWLKWRNSGYAERSYLLNKLAEIIRARKVELARLMALEMGKPVKQGISEADKCAAVCEYYAEKAAGFLSDQIIKTEAIKSYVCFNPLGVVLAVMPWNFPLWQVFRFLAPALAAGNCGVLKHASNVPGCALAIEDMVTEAGFPPYVFQTLLAGSNKVDKIIEHEHIKAVTLTGSTQAGIKVAQKAGSLLKKTVLELGGSDAYIVLEDADIALAAKVCAESRLINGGQSCIAAKRFIVVKEVEEEFTRLFTQYMSQKVMGDPLEDRTDLGPMARADLRDELHSQVIKSVTQGARCILGGKIPDGENAFYPPTVLVNVTEDNLAFNEELFGPVAAIISANEEEDAISLANKSQFGLGAAVFTNDVERGDYIAANLLEAGSCFVNGLVKSDPRLPFGGIKQSGYGRELGMFGIHEFVNIKTVVIA</sequence>
<gene>
    <name evidence="5" type="ORF">LT679_04620</name>
</gene>
<dbReference type="PANTHER" id="PTHR43217:SF1">
    <property type="entry name" value="SUCCINATE SEMIALDEHYDE DEHYDROGENASE [NAD(P)+] SAD"/>
    <property type="match status" value="1"/>
</dbReference>
<keyword evidence="3" id="KW-0560">Oxidoreductase</keyword>
<dbReference type="InterPro" id="IPR016161">
    <property type="entry name" value="Ald_DH/histidinol_DH"/>
</dbReference>
<dbReference type="Proteomes" id="UP001199919">
    <property type="component" value="Unassembled WGS sequence"/>
</dbReference>
<comment type="similarity">
    <text evidence="1">Belongs to the aldehyde dehydrogenase family.</text>
</comment>
<dbReference type="InterPro" id="IPR015590">
    <property type="entry name" value="Aldehyde_DH_dom"/>
</dbReference>
<evidence type="ECO:0000256" key="1">
    <source>
        <dbReference type="ARBA" id="ARBA00009986"/>
    </source>
</evidence>
<reference evidence="5 6" key="1">
    <citation type="submission" date="2021-12" db="EMBL/GenBank/DDBJ databases">
        <title>Mucilaginibacter roseus genome.</title>
        <authorList>
            <person name="Ferreira J.R."/>
            <person name="Newman J.D."/>
        </authorList>
    </citation>
    <scope>NUCLEOTIDE SEQUENCE [LARGE SCALE GENOMIC DNA]</scope>
    <source>
        <strain evidence="5 6">LMG 28454</strain>
    </source>
</reference>
<dbReference type="InterPro" id="IPR016160">
    <property type="entry name" value="Ald_DH_CS_CYS"/>
</dbReference>
<keyword evidence="6" id="KW-1185">Reference proteome</keyword>
<dbReference type="InterPro" id="IPR016162">
    <property type="entry name" value="Ald_DH_N"/>
</dbReference>
<protein>
    <submittedName>
        <fullName evidence="5">NAD-dependent succinate-semialdehyde dehydrogenase</fullName>
    </submittedName>
</protein>
<dbReference type="Gene3D" id="3.40.309.10">
    <property type="entry name" value="Aldehyde Dehydrogenase, Chain A, domain 2"/>
    <property type="match status" value="1"/>
</dbReference>
<feature type="domain" description="Aldehyde dehydrogenase" evidence="4">
    <location>
        <begin position="2"/>
        <end position="452"/>
    </location>
</feature>
<dbReference type="Pfam" id="PF00171">
    <property type="entry name" value="Aldedh"/>
    <property type="match status" value="1"/>
</dbReference>
<evidence type="ECO:0000313" key="6">
    <source>
        <dbReference type="Proteomes" id="UP001199919"/>
    </source>
</evidence>